<proteinExistence type="predicted"/>
<dbReference type="Proteomes" id="UP000008370">
    <property type="component" value="Unassembled WGS sequence"/>
</dbReference>
<dbReference type="GeneID" id="18919842"/>
<dbReference type="InParanoid" id="K5WFF6"/>
<dbReference type="EMBL" id="JH930655">
    <property type="protein sequence ID" value="EKM48902.1"/>
    <property type="molecule type" value="Genomic_DNA"/>
</dbReference>
<dbReference type="AlphaFoldDB" id="K5WFF6"/>
<organism evidence="1 2">
    <name type="scientific">Phanerochaete carnosa (strain HHB-10118-sp)</name>
    <name type="common">White-rot fungus</name>
    <name type="synonym">Peniophora carnosa</name>
    <dbReference type="NCBI Taxonomy" id="650164"/>
    <lineage>
        <taxon>Eukaryota</taxon>
        <taxon>Fungi</taxon>
        <taxon>Dikarya</taxon>
        <taxon>Basidiomycota</taxon>
        <taxon>Agaricomycotina</taxon>
        <taxon>Agaricomycetes</taxon>
        <taxon>Polyporales</taxon>
        <taxon>Phanerochaetaceae</taxon>
        <taxon>Phanerochaete</taxon>
    </lineage>
</organism>
<dbReference type="HOGENOM" id="CLU_1047890_0_0_1"/>
<dbReference type="KEGG" id="pco:PHACADRAFT_33706"/>
<protein>
    <submittedName>
        <fullName evidence="1">Uncharacterized protein</fullName>
    </submittedName>
</protein>
<gene>
    <name evidence="1" type="ORF">PHACADRAFT_33706</name>
</gene>
<evidence type="ECO:0000313" key="2">
    <source>
        <dbReference type="Proteomes" id="UP000008370"/>
    </source>
</evidence>
<dbReference type="RefSeq" id="XP_007402545.1">
    <property type="nucleotide sequence ID" value="XM_007402483.1"/>
</dbReference>
<name>K5WFF6_PHACS</name>
<sequence length="329" mass="37078">METHCPELLPEIIRLIVSTAIASDIDGRIVSKAAVKSQTPNTVTSLLAASYRLRQATLDFLSEAFNLPLSREGIWQTSSRLEQMPWTKIDLVRQAYAWTIQSDSRQLDSMMATLKDTLPPVLKVYMNMRAIDILIDLSPFSNATSPINAKDFCALIERGDVIVRLIQLVKTQYENCSPVFLDILLLRLNTCLGQGDICVAYNVAFRSIACCWSGLKLDAYDANGAVADLLLNAIMQKLGGMLHQILQEYDLMLQNWPYTHPLDVMIGVERSLLTRASQFKSWCTLLDNIIDWKGPEDKLPELQTMAKSLRDLLHSQIEHLRHNRSAEAT</sequence>
<keyword evidence="2" id="KW-1185">Reference proteome</keyword>
<accession>K5WFF6</accession>
<reference evidence="1 2" key="1">
    <citation type="journal article" date="2012" name="BMC Genomics">
        <title>Comparative genomics of the white-rot fungi, Phanerochaete carnosa and P. chrysosporium, to elucidate the genetic basis of the distinct wood types they colonize.</title>
        <authorList>
            <person name="Suzuki H."/>
            <person name="MacDonald J."/>
            <person name="Syed K."/>
            <person name="Salamov A."/>
            <person name="Hori C."/>
            <person name="Aerts A."/>
            <person name="Henrissat B."/>
            <person name="Wiebenga A."/>
            <person name="vanKuyk P.A."/>
            <person name="Barry K."/>
            <person name="Lindquist E."/>
            <person name="LaButti K."/>
            <person name="Lapidus A."/>
            <person name="Lucas S."/>
            <person name="Coutinho P."/>
            <person name="Gong Y."/>
            <person name="Samejima M."/>
            <person name="Mahadevan R."/>
            <person name="Abou-Zaid M."/>
            <person name="de Vries R.P."/>
            <person name="Igarashi K."/>
            <person name="Yadav J.S."/>
            <person name="Grigoriev I.V."/>
            <person name="Master E.R."/>
        </authorList>
    </citation>
    <scope>NUCLEOTIDE SEQUENCE [LARGE SCALE GENOMIC DNA]</scope>
    <source>
        <strain evidence="1 2">HHB-10118-sp</strain>
    </source>
</reference>
<evidence type="ECO:0000313" key="1">
    <source>
        <dbReference type="EMBL" id="EKM48902.1"/>
    </source>
</evidence>